<dbReference type="AlphaFoldDB" id="A0A8J8MIF8"/>
<dbReference type="InterPro" id="IPR017850">
    <property type="entry name" value="Alkaline_phosphatase_core_sf"/>
</dbReference>
<sequence length="459" mass="53144">MKKQERPNILFIMTDEQRYDTFTHVNPHIKTPHMDKLIKDSVFFQNAYCSNPSCIPSRAAIVTGKHPTECKTPTYITYLPAYEKTFMSRLQALGYYTAVVGKQHFAESSIEKGYDEAMIMDGHSPMGHKEELTLYYDYLAQHNVDKDTLYEGGLMIGGSWKGDIKYHIDSFVGDLGQDWLKHKRPDKPWFLTISFPGPHQPYDCEGTAFAEQYDLDAIPMPETCYEDLDCKPPHFKQMKEKAYVKNHSEEVFKKTKRSYYANVSLIDQKVGEIIETLKENGLYDNTLIIYTSDHGDFMGDFGIVSKAQYLSECLMRVPLFVKPPIKDFEGFDVDDYVLNIDIAATCLEAAGGEVDKGMSNYAYTDYWQNKDEVKTRDYLYLEASGMKACIKDGYKLVHYLDKPYGEFYDLNHDPIEKFNLWEEEAYNGQKLIHNRLLIDHLVKMTPLWDMKWNHQAPAI</sequence>
<dbReference type="GO" id="GO:0008484">
    <property type="term" value="F:sulfuric ester hydrolase activity"/>
    <property type="evidence" value="ECO:0007669"/>
    <property type="project" value="TreeGrafter"/>
</dbReference>
<dbReference type="GO" id="GO:0005737">
    <property type="term" value="C:cytoplasm"/>
    <property type="evidence" value="ECO:0007669"/>
    <property type="project" value="TreeGrafter"/>
</dbReference>
<evidence type="ECO:0000256" key="1">
    <source>
        <dbReference type="ARBA" id="ARBA00022723"/>
    </source>
</evidence>
<dbReference type="InterPro" id="IPR000917">
    <property type="entry name" value="Sulfatase_N"/>
</dbReference>
<accession>A0A8J8MIF8</accession>
<dbReference type="Proteomes" id="UP000683246">
    <property type="component" value="Chromosome"/>
</dbReference>
<dbReference type="Pfam" id="PF00884">
    <property type="entry name" value="Sulfatase"/>
    <property type="match status" value="1"/>
</dbReference>
<evidence type="ECO:0000313" key="4">
    <source>
        <dbReference type="EMBL" id="QUI22250.1"/>
    </source>
</evidence>
<dbReference type="SUPFAM" id="SSF53649">
    <property type="entry name" value="Alkaline phosphatase-like"/>
    <property type="match status" value="1"/>
</dbReference>
<proteinExistence type="predicted"/>
<keyword evidence="1" id="KW-0479">Metal-binding</keyword>
<keyword evidence="5" id="KW-1185">Reference proteome</keyword>
<evidence type="ECO:0000256" key="2">
    <source>
        <dbReference type="ARBA" id="ARBA00022801"/>
    </source>
</evidence>
<keyword evidence="2 4" id="KW-0378">Hydrolase</keyword>
<evidence type="ECO:0000313" key="5">
    <source>
        <dbReference type="Proteomes" id="UP000683246"/>
    </source>
</evidence>
<dbReference type="GO" id="GO:0046872">
    <property type="term" value="F:metal ion binding"/>
    <property type="evidence" value="ECO:0007669"/>
    <property type="project" value="UniProtKB-KW"/>
</dbReference>
<reference evidence="4" key="1">
    <citation type="submission" date="2020-07" db="EMBL/GenBank/DDBJ databases">
        <title>Vallitalea pronyensis genome.</title>
        <authorList>
            <person name="Postec A."/>
        </authorList>
    </citation>
    <scope>NUCLEOTIDE SEQUENCE</scope>
    <source>
        <strain evidence="4">FatNI3</strain>
    </source>
</reference>
<dbReference type="RefSeq" id="WP_212697733.1">
    <property type="nucleotide sequence ID" value="NZ_CP058649.1"/>
</dbReference>
<dbReference type="EMBL" id="CP058649">
    <property type="protein sequence ID" value="QUI22250.1"/>
    <property type="molecule type" value="Genomic_DNA"/>
</dbReference>
<protein>
    <submittedName>
        <fullName evidence="4">Sulfatase-like hydrolase/transferase</fullName>
    </submittedName>
</protein>
<dbReference type="PANTHER" id="PTHR45953">
    <property type="entry name" value="IDURONATE 2-SULFATASE"/>
    <property type="match status" value="1"/>
</dbReference>
<dbReference type="KEGG" id="vpy:HZI73_08045"/>
<dbReference type="PANTHER" id="PTHR45953:SF1">
    <property type="entry name" value="IDURONATE 2-SULFATASE"/>
    <property type="match status" value="1"/>
</dbReference>
<feature type="domain" description="Sulfatase N-terminal" evidence="3">
    <location>
        <begin position="7"/>
        <end position="351"/>
    </location>
</feature>
<organism evidence="4 5">
    <name type="scientific">Vallitalea pronyensis</name>
    <dbReference type="NCBI Taxonomy" id="1348613"/>
    <lineage>
        <taxon>Bacteria</taxon>
        <taxon>Bacillati</taxon>
        <taxon>Bacillota</taxon>
        <taxon>Clostridia</taxon>
        <taxon>Lachnospirales</taxon>
        <taxon>Vallitaleaceae</taxon>
        <taxon>Vallitalea</taxon>
    </lineage>
</organism>
<name>A0A8J8MIF8_9FIRM</name>
<dbReference type="Gene3D" id="3.40.720.10">
    <property type="entry name" value="Alkaline Phosphatase, subunit A"/>
    <property type="match status" value="1"/>
</dbReference>
<gene>
    <name evidence="4" type="ORF">HZI73_08045</name>
</gene>
<evidence type="ECO:0000259" key="3">
    <source>
        <dbReference type="Pfam" id="PF00884"/>
    </source>
</evidence>